<feature type="domain" description="Aminotransferase-like plant mobile" evidence="2">
    <location>
        <begin position="301"/>
        <end position="657"/>
    </location>
</feature>
<keyword evidence="4" id="KW-1185">Reference proteome</keyword>
<dbReference type="Pfam" id="PF10536">
    <property type="entry name" value="PMD"/>
    <property type="match status" value="1"/>
</dbReference>
<dbReference type="AlphaFoldDB" id="A0AAV2GIT2"/>
<dbReference type="InterPro" id="IPR018247">
    <property type="entry name" value="EF_Hand_1_Ca_BS"/>
</dbReference>
<protein>
    <recommendedName>
        <fullName evidence="2">Aminotransferase-like plant mobile domain-containing protein</fullName>
    </recommendedName>
</protein>
<dbReference type="InterPro" id="IPR044824">
    <property type="entry name" value="MAIN-like"/>
</dbReference>
<proteinExistence type="predicted"/>
<feature type="compositionally biased region" description="Basic and acidic residues" evidence="1">
    <location>
        <begin position="90"/>
        <end position="102"/>
    </location>
</feature>
<dbReference type="GO" id="GO:0010073">
    <property type="term" value="P:meristem maintenance"/>
    <property type="evidence" value="ECO:0007669"/>
    <property type="project" value="InterPro"/>
</dbReference>
<feature type="region of interest" description="Disordered" evidence="1">
    <location>
        <begin position="71"/>
        <end position="189"/>
    </location>
</feature>
<reference evidence="3 4" key="1">
    <citation type="submission" date="2024-04" db="EMBL/GenBank/DDBJ databases">
        <authorList>
            <person name="Fracassetti M."/>
        </authorList>
    </citation>
    <scope>NUCLEOTIDE SEQUENCE [LARGE SCALE GENOMIC DNA]</scope>
</reference>
<evidence type="ECO:0000313" key="3">
    <source>
        <dbReference type="EMBL" id="CAL1410172.1"/>
    </source>
</evidence>
<organism evidence="3 4">
    <name type="scientific">Linum trigynum</name>
    <dbReference type="NCBI Taxonomy" id="586398"/>
    <lineage>
        <taxon>Eukaryota</taxon>
        <taxon>Viridiplantae</taxon>
        <taxon>Streptophyta</taxon>
        <taxon>Embryophyta</taxon>
        <taxon>Tracheophyta</taxon>
        <taxon>Spermatophyta</taxon>
        <taxon>Magnoliopsida</taxon>
        <taxon>eudicotyledons</taxon>
        <taxon>Gunneridae</taxon>
        <taxon>Pentapetalae</taxon>
        <taxon>rosids</taxon>
        <taxon>fabids</taxon>
        <taxon>Malpighiales</taxon>
        <taxon>Linaceae</taxon>
        <taxon>Linum</taxon>
    </lineage>
</organism>
<name>A0AAV2GIT2_9ROSI</name>
<accession>A0AAV2GIT2</accession>
<evidence type="ECO:0000256" key="1">
    <source>
        <dbReference type="SAM" id="MobiDB-lite"/>
    </source>
</evidence>
<dbReference type="PANTHER" id="PTHR46033">
    <property type="entry name" value="PROTEIN MAIN-LIKE 2"/>
    <property type="match status" value="1"/>
</dbReference>
<sequence length="738" mass="84072">MSKDYHEARKRLDKLLSEKGELKAAAAAKMEQMIAELSIAPPVTKPFYEAKKIKEGYTSFKQEKYEKNREHLDKVAKQQSPKRPVSRHASAFDDERYANHLEVDDDESDEVEIDDEFDEDDESDEDEIDDEFDEDDESDEDEIDDDEFDEDDESEGQASHPALYVDSRAAGGSHAHRHQSGPSSTASPEFVVARCEPPDHFRQIYDVDDRTFVTPSKGKKERERSCVLLEEGSGGPMVPTIIPSFRDHVAFRLWTQPEQVRGMIQFYARDWLMGKLRNYRFARQGSEGLVRKTGLFHLPRCMLTHAHLDLPLLAAFVERWQPDTNTFHMPFGEMTILLHDVFYILRIPVDGEMLSGGGHPESLKADMCDLLKVTRQELVAPVVDVASGKMVPLYKSGALLGEAALTRVQGRGDMEAEVQCYLLLLLGSTLFADRNDGCVPAMVNLFLKDYDRVGRYAWGAGTLANLYRQLGMASRADASELCGCLTLLQAWIYQYFPTLRGPRCEPHTLKEGEPYALKWQGVHIVGERAAGERLRYYRRVLDTLNKTEVMWLPYGHNPGKAVPRSLYHGVIRFGDVAEFYDPTRCLRQFGYRQVVPGPPVAPTYAFRPASGIGYTVIFHPSMNQFWGYLTCHMLRLDAISTPVQPLLDVAEEYMGWYTAHSHPYIVNPILSGHHQQPAARTDLLARQILHRLAPLFSARDVDTFKANIHEYWVILEGVRGLWNEYQRLQPRRLPSQSQ</sequence>
<gene>
    <name evidence="3" type="ORF">LTRI10_LOCUS49613</name>
</gene>
<evidence type="ECO:0000313" key="4">
    <source>
        <dbReference type="Proteomes" id="UP001497516"/>
    </source>
</evidence>
<dbReference type="PROSITE" id="PS00018">
    <property type="entry name" value="EF_HAND_1"/>
    <property type="match status" value="1"/>
</dbReference>
<feature type="compositionally biased region" description="Acidic residues" evidence="1">
    <location>
        <begin position="103"/>
        <end position="155"/>
    </location>
</feature>
<dbReference type="InterPro" id="IPR019557">
    <property type="entry name" value="AminoTfrase-like_pln_mobile"/>
</dbReference>
<dbReference type="Proteomes" id="UP001497516">
    <property type="component" value="Chromosome 9"/>
</dbReference>
<dbReference type="PANTHER" id="PTHR46033:SF8">
    <property type="entry name" value="PROTEIN MAINTENANCE OF MERISTEMS-LIKE"/>
    <property type="match status" value="1"/>
</dbReference>
<evidence type="ECO:0000259" key="2">
    <source>
        <dbReference type="Pfam" id="PF10536"/>
    </source>
</evidence>
<dbReference type="EMBL" id="OZ034822">
    <property type="protein sequence ID" value="CAL1410172.1"/>
    <property type="molecule type" value="Genomic_DNA"/>
</dbReference>